<dbReference type="GO" id="GO:0004553">
    <property type="term" value="F:hydrolase activity, hydrolyzing O-glycosyl compounds"/>
    <property type="evidence" value="ECO:0007669"/>
    <property type="project" value="InterPro"/>
</dbReference>
<evidence type="ECO:0000256" key="7">
    <source>
        <dbReference type="SAM" id="SignalP"/>
    </source>
</evidence>
<feature type="site" description="Important for catalytic activity, responsible for pKa modulation of the active site Glu and correct orientation of both the proton donor and substrate" evidence="6">
    <location>
        <position position="486"/>
    </location>
</feature>
<dbReference type="CDD" id="cd18828">
    <property type="entry name" value="GH43_BT3675-like"/>
    <property type="match status" value="1"/>
</dbReference>
<dbReference type="OrthoDB" id="19657at2759"/>
<dbReference type="PANTHER" id="PTHR43301">
    <property type="entry name" value="ARABINAN ENDO-1,5-ALPHA-L-ARABINOSIDASE"/>
    <property type="match status" value="1"/>
</dbReference>
<dbReference type="GO" id="GO:0005975">
    <property type="term" value="P:carbohydrate metabolic process"/>
    <property type="evidence" value="ECO:0007669"/>
    <property type="project" value="InterPro"/>
</dbReference>
<feature type="signal peptide" evidence="7">
    <location>
        <begin position="1"/>
        <end position="18"/>
    </location>
</feature>
<dbReference type="SUPFAM" id="SSF75005">
    <property type="entry name" value="Arabinanase/levansucrase/invertase"/>
    <property type="match status" value="3"/>
</dbReference>
<dbReference type="Gene3D" id="2.115.10.20">
    <property type="entry name" value="Glycosyl hydrolase domain, family 43"/>
    <property type="match status" value="2"/>
</dbReference>
<gene>
    <name evidence="8" type="ORF">AC579_10211</name>
</gene>
<dbReference type="EMBL" id="LFZO01000605">
    <property type="protein sequence ID" value="KXT03628.1"/>
    <property type="molecule type" value="Genomic_DNA"/>
</dbReference>
<evidence type="ECO:0000313" key="8">
    <source>
        <dbReference type="EMBL" id="KXT03628.1"/>
    </source>
</evidence>
<dbReference type="InterPro" id="IPR006710">
    <property type="entry name" value="Glyco_hydro_43"/>
</dbReference>
<keyword evidence="4" id="KW-0326">Glycosidase</keyword>
<dbReference type="PANTHER" id="PTHR43301:SF3">
    <property type="entry name" value="ARABINAN ENDO-1,5-ALPHA-L-ARABINOSIDASE A-RELATED"/>
    <property type="match status" value="1"/>
</dbReference>
<evidence type="ECO:0000256" key="5">
    <source>
        <dbReference type="ARBA" id="ARBA00042202"/>
    </source>
</evidence>
<dbReference type="STRING" id="113226.A0A139HMC6"/>
<dbReference type="InterPro" id="IPR023296">
    <property type="entry name" value="Glyco_hydro_beta-prop_sf"/>
</dbReference>
<evidence type="ECO:0000256" key="1">
    <source>
        <dbReference type="ARBA" id="ARBA00004834"/>
    </source>
</evidence>
<protein>
    <recommendedName>
        <fullName evidence="5">Endo-1,5-alpha-L-arabinanase A</fullName>
    </recommendedName>
</protein>
<reference evidence="8 9" key="1">
    <citation type="submission" date="2015-07" db="EMBL/GenBank/DDBJ databases">
        <title>Comparative genomics of the Sigatoka disease complex on banana suggests a link between parallel evolutionary changes in Pseudocercospora fijiensis and Pseudocercospora eumusae and increased virulence on the banana host.</title>
        <authorList>
            <person name="Chang T.-C."/>
            <person name="Salvucci A."/>
            <person name="Crous P.W."/>
            <person name="Stergiopoulos I."/>
        </authorList>
    </citation>
    <scope>NUCLEOTIDE SEQUENCE [LARGE SCALE GENOMIC DNA]</scope>
    <source>
        <strain evidence="8 9">CBS 116634</strain>
    </source>
</reference>
<keyword evidence="9" id="KW-1185">Reference proteome</keyword>
<keyword evidence="7" id="KW-0732">Signal</keyword>
<feature type="chain" id="PRO_5007296993" description="Endo-1,5-alpha-L-arabinanase A" evidence="7">
    <location>
        <begin position="19"/>
        <end position="660"/>
    </location>
</feature>
<evidence type="ECO:0000313" key="9">
    <source>
        <dbReference type="Proteomes" id="UP000073492"/>
    </source>
</evidence>
<evidence type="ECO:0000256" key="3">
    <source>
        <dbReference type="ARBA" id="ARBA00022801"/>
    </source>
</evidence>
<evidence type="ECO:0000256" key="4">
    <source>
        <dbReference type="ARBA" id="ARBA00023295"/>
    </source>
</evidence>
<dbReference type="Proteomes" id="UP000073492">
    <property type="component" value="Unassembled WGS sequence"/>
</dbReference>
<comment type="caution">
    <text evidence="8">The sequence shown here is derived from an EMBL/GenBank/DDBJ whole genome shotgun (WGS) entry which is preliminary data.</text>
</comment>
<keyword evidence="3" id="KW-0378">Hydrolase</keyword>
<name>A0A139HMC6_9PEZI</name>
<comment type="similarity">
    <text evidence="2">Belongs to the glycosyl hydrolase 43 family.</text>
</comment>
<evidence type="ECO:0000256" key="2">
    <source>
        <dbReference type="ARBA" id="ARBA00009865"/>
    </source>
</evidence>
<evidence type="ECO:0000256" key="6">
    <source>
        <dbReference type="PIRSR" id="PIRSR606710-2"/>
    </source>
</evidence>
<organism evidence="8 9">
    <name type="scientific">Pseudocercospora musae</name>
    <dbReference type="NCBI Taxonomy" id="113226"/>
    <lineage>
        <taxon>Eukaryota</taxon>
        <taxon>Fungi</taxon>
        <taxon>Dikarya</taxon>
        <taxon>Ascomycota</taxon>
        <taxon>Pezizomycotina</taxon>
        <taxon>Dothideomycetes</taxon>
        <taxon>Dothideomycetidae</taxon>
        <taxon>Mycosphaerellales</taxon>
        <taxon>Mycosphaerellaceae</taxon>
        <taxon>Pseudocercospora</taxon>
    </lineage>
</organism>
<sequence>MRAYQLLSAACLASLTICGPLFGSSHSTRQTSTQYEGYMFAYFTGNTIEGEKIYFAASNGNNALDWQELNGGKPVLASTKGTKGLRDPFIIRSPDGGTFYILATDLSIGSGTSWGDSVRTGSRYLEVWESNDLVNWSEQRHVLVSPETAGNTWAPEAYYDTDLSAYVVYWASSLYAESDTNHAGKSYHRMLYATTQDFVTFSKPQIWQDAGAARIDSTVLKSGDTYYRFTKDEGAATGCTDIIQEKSTDLLAQLSGWQMVASCIGKNAGTKAIEGPTSFRANPGDANGDKFYLFVDEYGGRGYIPLETADIANPSWKISASYKLPKSPRHGTVLPVTAAELQRLTSSALKEKGDALIPGLYADPNMAIFNCEYYIYPTTDGFAGWGGQQFFVWKSSNLVDWQRSKAPILTLNGTAGNVPWATGNAWAPTIIERDGKYYFYFSGQNPKYDRKTIGVAIADSPDGPFTAQPDAMILNNEAVTSGQAIDSATFLDPQTGKYYLYWGNGNAVMAELAGDMISLKKNTLQNVTGLTDFREGSFVVYRKPYYHFTYSIDDTGSENYRVGYATGPSATGPWTYRGVILQKDTSQGILATGHNSIVQVPGTDDWYIAYHRFHIPNGNGTHRETTIDKLFFNTDGFIETVKPTLNGPGPQTIDTCGYRK</sequence>
<accession>A0A139HMC6</accession>
<dbReference type="CDD" id="cd08983">
    <property type="entry name" value="GH43_Bt3655-like"/>
    <property type="match status" value="1"/>
</dbReference>
<comment type="pathway">
    <text evidence="1">Glycan metabolism; L-arabinan degradation.</text>
</comment>
<proteinExistence type="inferred from homology"/>
<dbReference type="AlphaFoldDB" id="A0A139HMC6"/>
<dbReference type="Pfam" id="PF04616">
    <property type="entry name" value="Glyco_hydro_43"/>
    <property type="match status" value="2"/>
</dbReference>
<dbReference type="InterPro" id="IPR050727">
    <property type="entry name" value="GH43_arabinanases"/>
</dbReference>